<dbReference type="AlphaFoldDB" id="A0A7S0LM08"/>
<feature type="compositionally biased region" description="Low complexity" evidence="7">
    <location>
        <begin position="10"/>
        <end position="24"/>
    </location>
</feature>
<dbReference type="GO" id="GO:0016020">
    <property type="term" value="C:membrane"/>
    <property type="evidence" value="ECO:0007669"/>
    <property type="project" value="UniProtKB-SubCell"/>
</dbReference>
<protein>
    <submittedName>
        <fullName evidence="8">Uncharacterized protein</fullName>
    </submittedName>
</protein>
<feature type="non-terminal residue" evidence="8">
    <location>
        <position position="1"/>
    </location>
</feature>
<organism evidence="8">
    <name type="scientific">Coccolithus braarudii</name>
    <dbReference type="NCBI Taxonomy" id="221442"/>
    <lineage>
        <taxon>Eukaryota</taxon>
        <taxon>Haptista</taxon>
        <taxon>Haptophyta</taxon>
        <taxon>Prymnesiophyceae</taxon>
        <taxon>Coccolithales</taxon>
        <taxon>Coccolithaceae</taxon>
        <taxon>Coccolithus</taxon>
    </lineage>
</organism>
<comment type="similarity">
    <text evidence="2 6">Belongs to the peroxisomal membrane protein PXMP2/4 family.</text>
</comment>
<sequence length="308" mass="32682">VVRGVRAATPGHAQVGQQGHGAPHAAAALSDLAEAISRHPDGWSEASRATAPQACKSMRRRAIRLPCYCLLLTARPARSFSGPDVASTYQNWLHTAPLLTKAATSSFFFAAGDTLAQAIDEETDEVSFGRVARFAGTGFGNGIAWSCWYGVADELLQPVDLPALRVVSAMAIEQFVWCPILFAVYIIPLSSILNGAPAAELPGEVRKRLGPLLIANAKVWTPANLIIYNVPVEYRVLASNGIDLVWAVICSQTAAECGSDDGCLVSTSNVVLGDDGCALPLYADDERLPADGAPVTVKLVEEPESVER</sequence>
<proteinExistence type="inferred from homology"/>
<accession>A0A7S0LM08</accession>
<gene>
    <name evidence="8" type="ORF">CPEL01642_LOCUS18388</name>
</gene>
<reference evidence="8" key="1">
    <citation type="submission" date="2021-01" db="EMBL/GenBank/DDBJ databases">
        <authorList>
            <person name="Corre E."/>
            <person name="Pelletier E."/>
            <person name="Niang G."/>
            <person name="Scheremetjew M."/>
            <person name="Finn R."/>
            <person name="Kale V."/>
            <person name="Holt S."/>
            <person name="Cochrane G."/>
            <person name="Meng A."/>
            <person name="Brown T."/>
            <person name="Cohen L."/>
        </authorList>
    </citation>
    <scope>NUCLEOTIDE SEQUENCE</scope>
    <source>
        <strain evidence="8">PLY182g</strain>
    </source>
</reference>
<dbReference type="GO" id="GO:0005737">
    <property type="term" value="C:cytoplasm"/>
    <property type="evidence" value="ECO:0007669"/>
    <property type="project" value="TreeGrafter"/>
</dbReference>
<evidence type="ECO:0000256" key="6">
    <source>
        <dbReference type="RuleBase" id="RU363053"/>
    </source>
</evidence>
<evidence type="ECO:0000256" key="7">
    <source>
        <dbReference type="SAM" id="MobiDB-lite"/>
    </source>
</evidence>
<dbReference type="InterPro" id="IPR007248">
    <property type="entry name" value="Mpv17_PMP22"/>
</dbReference>
<keyword evidence="3" id="KW-0812">Transmembrane</keyword>
<evidence type="ECO:0000313" key="8">
    <source>
        <dbReference type="EMBL" id="CAD8615007.1"/>
    </source>
</evidence>
<evidence type="ECO:0000256" key="3">
    <source>
        <dbReference type="ARBA" id="ARBA00022692"/>
    </source>
</evidence>
<dbReference type="PANTHER" id="PTHR11266">
    <property type="entry name" value="PEROXISOMAL MEMBRANE PROTEIN 2, PXMP2 MPV17"/>
    <property type="match status" value="1"/>
</dbReference>
<dbReference type="EMBL" id="HBEY01038638">
    <property type="protein sequence ID" value="CAD8615007.1"/>
    <property type="molecule type" value="Transcribed_RNA"/>
</dbReference>
<keyword evidence="5" id="KW-0472">Membrane</keyword>
<evidence type="ECO:0000256" key="2">
    <source>
        <dbReference type="ARBA" id="ARBA00006824"/>
    </source>
</evidence>
<feature type="region of interest" description="Disordered" evidence="7">
    <location>
        <begin position="1"/>
        <end position="24"/>
    </location>
</feature>
<keyword evidence="4" id="KW-1133">Transmembrane helix</keyword>
<evidence type="ECO:0000256" key="5">
    <source>
        <dbReference type="ARBA" id="ARBA00023136"/>
    </source>
</evidence>
<name>A0A7S0LM08_9EUKA</name>
<comment type="subcellular location">
    <subcellularLocation>
        <location evidence="1">Membrane</location>
        <topology evidence="1">Multi-pass membrane protein</topology>
    </subcellularLocation>
</comment>
<dbReference type="Pfam" id="PF04117">
    <property type="entry name" value="Mpv17_PMP22"/>
    <property type="match status" value="1"/>
</dbReference>
<dbReference type="PANTHER" id="PTHR11266:SF121">
    <property type="entry name" value="OS09G0315000 PROTEIN"/>
    <property type="match status" value="1"/>
</dbReference>
<evidence type="ECO:0000256" key="1">
    <source>
        <dbReference type="ARBA" id="ARBA00004141"/>
    </source>
</evidence>
<evidence type="ECO:0000256" key="4">
    <source>
        <dbReference type="ARBA" id="ARBA00022989"/>
    </source>
</evidence>